<dbReference type="RefSeq" id="WP_146506727.1">
    <property type="nucleotide sequence ID" value="NZ_SIHI01000001.1"/>
</dbReference>
<dbReference type="OrthoDB" id="265743at2"/>
<dbReference type="EMBL" id="SIHI01000001">
    <property type="protein sequence ID" value="TWT56813.1"/>
    <property type="molecule type" value="Genomic_DNA"/>
</dbReference>
<sequence length="209" mass="23914">MAELIEAIFEELSEHWSKIVSAALFALIGWVLGKRKAAQDWQKREFYDRLNISLNILQDGKLKLRTLNETLCKSVFPNSQAAQAVIDAAKKTTPDNPLLDLPKEDYWYFLNAVLNEISEQFAAGVIREDLGMSVVCDEYLICLTSEADGGIRMRKVRVLMIKKSLLTSLPEETPKLERETHITRWQTLKKLAVAYKKTPHQFLSIFISQ</sequence>
<reference evidence="1 2" key="1">
    <citation type="submission" date="2019-02" db="EMBL/GenBank/DDBJ databases">
        <title>Deep-cultivation of Planctomycetes and their phenomic and genomic characterization uncovers novel biology.</title>
        <authorList>
            <person name="Wiegand S."/>
            <person name="Jogler M."/>
            <person name="Boedeker C."/>
            <person name="Pinto D."/>
            <person name="Vollmers J."/>
            <person name="Rivas-Marin E."/>
            <person name="Kohn T."/>
            <person name="Peeters S.H."/>
            <person name="Heuer A."/>
            <person name="Rast P."/>
            <person name="Oberbeckmann S."/>
            <person name="Bunk B."/>
            <person name="Jeske O."/>
            <person name="Meyerdierks A."/>
            <person name="Storesund J.E."/>
            <person name="Kallscheuer N."/>
            <person name="Luecker S."/>
            <person name="Lage O.M."/>
            <person name="Pohl T."/>
            <person name="Merkel B.J."/>
            <person name="Hornburger P."/>
            <person name="Mueller R.-W."/>
            <person name="Bruemmer F."/>
            <person name="Labrenz M."/>
            <person name="Spormann A.M."/>
            <person name="Op Den Camp H."/>
            <person name="Overmann J."/>
            <person name="Amann R."/>
            <person name="Jetten M.S.M."/>
            <person name="Mascher T."/>
            <person name="Medema M.H."/>
            <person name="Devos D.P."/>
            <person name="Kaster A.-K."/>
            <person name="Ovreas L."/>
            <person name="Rohde M."/>
            <person name="Galperin M.Y."/>
            <person name="Jogler C."/>
        </authorList>
    </citation>
    <scope>NUCLEOTIDE SEQUENCE [LARGE SCALE GENOMIC DNA]</scope>
    <source>
        <strain evidence="1 2">KOR42</strain>
    </source>
</reference>
<protein>
    <submittedName>
        <fullName evidence="1">Uncharacterized protein</fullName>
    </submittedName>
</protein>
<keyword evidence="2" id="KW-1185">Reference proteome</keyword>
<gene>
    <name evidence="1" type="ORF">KOR42_01680</name>
</gene>
<name>A0A5C5X3M1_9PLAN</name>
<evidence type="ECO:0000313" key="1">
    <source>
        <dbReference type="EMBL" id="TWT56813.1"/>
    </source>
</evidence>
<organism evidence="1 2">
    <name type="scientific">Thalassoglobus neptunius</name>
    <dbReference type="NCBI Taxonomy" id="1938619"/>
    <lineage>
        <taxon>Bacteria</taxon>
        <taxon>Pseudomonadati</taxon>
        <taxon>Planctomycetota</taxon>
        <taxon>Planctomycetia</taxon>
        <taxon>Planctomycetales</taxon>
        <taxon>Planctomycetaceae</taxon>
        <taxon>Thalassoglobus</taxon>
    </lineage>
</organism>
<accession>A0A5C5X3M1</accession>
<comment type="caution">
    <text evidence="1">The sequence shown here is derived from an EMBL/GenBank/DDBJ whole genome shotgun (WGS) entry which is preliminary data.</text>
</comment>
<dbReference type="Proteomes" id="UP000317243">
    <property type="component" value="Unassembled WGS sequence"/>
</dbReference>
<dbReference type="AlphaFoldDB" id="A0A5C5X3M1"/>
<evidence type="ECO:0000313" key="2">
    <source>
        <dbReference type="Proteomes" id="UP000317243"/>
    </source>
</evidence>
<proteinExistence type="predicted"/>